<evidence type="ECO:0000256" key="3">
    <source>
        <dbReference type="ARBA" id="ARBA00022840"/>
    </source>
</evidence>
<evidence type="ECO:0000259" key="4">
    <source>
        <dbReference type="PROSITE" id="PS50893"/>
    </source>
</evidence>
<dbReference type="InterPro" id="IPR003439">
    <property type="entry name" value="ABC_transporter-like_ATP-bd"/>
</dbReference>
<dbReference type="PROSITE" id="PS00211">
    <property type="entry name" value="ABC_TRANSPORTER_1"/>
    <property type="match status" value="1"/>
</dbReference>
<dbReference type="EMBL" id="BMJJ01000002">
    <property type="protein sequence ID" value="GGD09073.1"/>
    <property type="molecule type" value="Genomic_DNA"/>
</dbReference>
<evidence type="ECO:0000256" key="1">
    <source>
        <dbReference type="ARBA" id="ARBA00005417"/>
    </source>
</evidence>
<comment type="similarity">
    <text evidence="1">Belongs to the ABC transporter superfamily.</text>
</comment>
<dbReference type="InterPro" id="IPR003593">
    <property type="entry name" value="AAA+_ATPase"/>
</dbReference>
<dbReference type="GO" id="GO:0022857">
    <property type="term" value="F:transmembrane transporter activity"/>
    <property type="evidence" value="ECO:0007669"/>
    <property type="project" value="TreeGrafter"/>
</dbReference>
<proteinExistence type="inferred from homology"/>
<accession>A0A916XTI4</accession>
<dbReference type="SMART" id="SM00382">
    <property type="entry name" value="AAA"/>
    <property type="match status" value="1"/>
</dbReference>
<keyword evidence="3 5" id="KW-0067">ATP-binding</keyword>
<dbReference type="PANTHER" id="PTHR24220:SF684">
    <property type="entry name" value="FE(3+) IONS IMPORT ATP-BINDING PROTEIN FBPC"/>
    <property type="match status" value="1"/>
</dbReference>
<evidence type="ECO:0000256" key="2">
    <source>
        <dbReference type="ARBA" id="ARBA00022741"/>
    </source>
</evidence>
<dbReference type="InterPro" id="IPR027417">
    <property type="entry name" value="P-loop_NTPase"/>
</dbReference>
<gene>
    <name evidence="5" type="ORF">GCM10011335_09930</name>
</gene>
<dbReference type="PROSITE" id="PS50893">
    <property type="entry name" value="ABC_TRANSPORTER_2"/>
    <property type="match status" value="1"/>
</dbReference>
<name>A0A916XTI4_9HYPH</name>
<dbReference type="SUPFAM" id="SSF52540">
    <property type="entry name" value="P-loop containing nucleoside triphosphate hydrolases"/>
    <property type="match status" value="1"/>
</dbReference>
<dbReference type="RefSeq" id="WP_188849471.1">
    <property type="nucleotide sequence ID" value="NZ_BMJJ01000002.1"/>
</dbReference>
<feature type="domain" description="ABC transporter" evidence="4">
    <location>
        <begin position="12"/>
        <end position="236"/>
    </location>
</feature>
<keyword evidence="2" id="KW-0547">Nucleotide-binding</keyword>
<dbReference type="InterPro" id="IPR017871">
    <property type="entry name" value="ABC_transporter-like_CS"/>
</dbReference>
<dbReference type="GO" id="GO:0005524">
    <property type="term" value="F:ATP binding"/>
    <property type="evidence" value="ECO:0007669"/>
    <property type="project" value="UniProtKB-KW"/>
</dbReference>
<organism evidence="5 6">
    <name type="scientific">Aureimonas glaciei</name>
    <dbReference type="NCBI Taxonomy" id="1776957"/>
    <lineage>
        <taxon>Bacteria</taxon>
        <taxon>Pseudomonadati</taxon>
        <taxon>Pseudomonadota</taxon>
        <taxon>Alphaproteobacteria</taxon>
        <taxon>Hyphomicrobiales</taxon>
        <taxon>Aurantimonadaceae</taxon>
        <taxon>Aureimonas</taxon>
    </lineage>
</organism>
<sequence>MKASVTTSNLPLTLEGVVLRIGDTTILDHVGLTIRPGPPTLLVGPNGSGKSSLLRLCMGLERPSAGRILWGGRTDCAAARQAMLFQRPVMLRRSAADNIAYALAKAGVDKRDRSARIEALLARVGLTHRAGHSARTLSGGEQQRLALARALAREPEILFLDEPTANLDPASSRIVEAIVRESAAAGIKVVMASHDLAQVKRLAGDVLFLDRGRLREQKTVTEFFDTQMSPASAAFVRGDLWFDEPLESRTTGASS</sequence>
<reference evidence="5" key="1">
    <citation type="journal article" date="2014" name="Int. J. Syst. Evol. Microbiol.">
        <title>Complete genome sequence of Corynebacterium casei LMG S-19264T (=DSM 44701T), isolated from a smear-ripened cheese.</title>
        <authorList>
            <consortium name="US DOE Joint Genome Institute (JGI-PGF)"/>
            <person name="Walter F."/>
            <person name="Albersmeier A."/>
            <person name="Kalinowski J."/>
            <person name="Ruckert C."/>
        </authorList>
    </citation>
    <scope>NUCLEOTIDE SEQUENCE</scope>
    <source>
        <strain evidence="5">CGMCC 1.15493</strain>
    </source>
</reference>
<dbReference type="GO" id="GO:0005886">
    <property type="term" value="C:plasma membrane"/>
    <property type="evidence" value="ECO:0007669"/>
    <property type="project" value="TreeGrafter"/>
</dbReference>
<reference evidence="5" key="2">
    <citation type="submission" date="2020-09" db="EMBL/GenBank/DDBJ databases">
        <authorList>
            <person name="Sun Q."/>
            <person name="Zhou Y."/>
        </authorList>
    </citation>
    <scope>NUCLEOTIDE SEQUENCE</scope>
    <source>
        <strain evidence="5">CGMCC 1.15493</strain>
    </source>
</reference>
<dbReference type="Pfam" id="PF00005">
    <property type="entry name" value="ABC_tran"/>
    <property type="match status" value="1"/>
</dbReference>
<dbReference type="PANTHER" id="PTHR24220">
    <property type="entry name" value="IMPORT ATP-BINDING PROTEIN"/>
    <property type="match status" value="1"/>
</dbReference>
<keyword evidence="6" id="KW-1185">Reference proteome</keyword>
<dbReference type="Proteomes" id="UP000613160">
    <property type="component" value="Unassembled WGS sequence"/>
</dbReference>
<dbReference type="InterPro" id="IPR015854">
    <property type="entry name" value="ABC_transpr_LolD-like"/>
</dbReference>
<dbReference type="AlphaFoldDB" id="A0A916XTI4"/>
<dbReference type="GO" id="GO:0016887">
    <property type="term" value="F:ATP hydrolysis activity"/>
    <property type="evidence" value="ECO:0007669"/>
    <property type="project" value="InterPro"/>
</dbReference>
<dbReference type="Gene3D" id="3.40.50.300">
    <property type="entry name" value="P-loop containing nucleotide triphosphate hydrolases"/>
    <property type="match status" value="1"/>
</dbReference>
<protein>
    <submittedName>
        <fullName evidence="5">ABC transporter ATP-binding protein</fullName>
    </submittedName>
</protein>
<evidence type="ECO:0000313" key="6">
    <source>
        <dbReference type="Proteomes" id="UP000613160"/>
    </source>
</evidence>
<evidence type="ECO:0000313" key="5">
    <source>
        <dbReference type="EMBL" id="GGD09073.1"/>
    </source>
</evidence>
<comment type="caution">
    <text evidence="5">The sequence shown here is derived from an EMBL/GenBank/DDBJ whole genome shotgun (WGS) entry which is preliminary data.</text>
</comment>